<keyword evidence="3" id="KW-1185">Reference proteome</keyword>
<keyword evidence="1" id="KW-0812">Transmembrane</keyword>
<proteinExistence type="predicted"/>
<accession>A0ABQ8T2Z4</accession>
<evidence type="ECO:0000313" key="3">
    <source>
        <dbReference type="Proteomes" id="UP001148838"/>
    </source>
</evidence>
<evidence type="ECO:0000313" key="2">
    <source>
        <dbReference type="EMBL" id="KAJ4440436.1"/>
    </source>
</evidence>
<keyword evidence="1" id="KW-0472">Membrane</keyword>
<name>A0ABQ8T2Z4_PERAM</name>
<keyword evidence="1" id="KW-1133">Transmembrane helix</keyword>
<reference evidence="2 3" key="1">
    <citation type="journal article" date="2022" name="Allergy">
        <title>Genome assembly and annotation of Periplaneta americana reveal a comprehensive cockroach allergen profile.</title>
        <authorList>
            <person name="Wang L."/>
            <person name="Xiong Q."/>
            <person name="Saelim N."/>
            <person name="Wang L."/>
            <person name="Nong W."/>
            <person name="Wan A.T."/>
            <person name="Shi M."/>
            <person name="Liu X."/>
            <person name="Cao Q."/>
            <person name="Hui J.H.L."/>
            <person name="Sookrung N."/>
            <person name="Leung T.F."/>
            <person name="Tungtrongchitr A."/>
            <person name="Tsui S.K.W."/>
        </authorList>
    </citation>
    <scope>NUCLEOTIDE SEQUENCE [LARGE SCALE GENOMIC DNA]</scope>
    <source>
        <strain evidence="2">PWHHKU_190912</strain>
    </source>
</reference>
<dbReference type="EMBL" id="JAJSOF020000017">
    <property type="protein sequence ID" value="KAJ4440436.1"/>
    <property type="molecule type" value="Genomic_DNA"/>
</dbReference>
<gene>
    <name evidence="2" type="ORF">ANN_08577</name>
</gene>
<sequence length="877" mass="97501">MKKVNLRILNETIAARNNFKYLGCTVSSNMSCSQEMKRRLCVNIDLFTILDIRHYIEIVNQVSVSRYRGRSVNLSYHYIAKKKRTKPIFFLDCSHSETELFPVLYRVLVLPIGLPRRLIDFGPRTHLAFIITLPFFRVVIIISVSFTYFDACFDVEPAAGATELGPVCNNLRRSCGPGFDSRRNPDLYIVLDKPVVQLFVLSLKRILKHPMLIFQLDERIPLKTTRYKKYHRTPVVEGGSERFFRFSKGEFRNNAHVVQRSLVRRMELCRQGNGRHLLISLFSLGCMRMWRIRIALNNSWSCPVAYRNGSCITLPLSQFLANPSTQTRHSYNVGVFRLLNPTTVPTTISLMKDFHCQQTRVNVIAGEFRITNEKFEPSLEDNTSGDFKQLAAQITQQDFTPFKHEKERSGSKIVIGMVIAMRSNSTTSENEACKFSDRRNCKSLTASLIQHIRSVFIIGSEMLATSHNMNGNKQWLRCLKSALLDILFSASTLSQHYNHSHVTQFSHGIEKAGGGAIASGGILVRCKLVLVSAPPNGEAANQAGLEFLRGLQHHQGQMWLGNFVIDVQSIGFVELPYLSLNPKFASSNPAVDNEVIRKSVVETASVPEQTPDPALLPGWSSWSSWSACNSSSPSSSLSINTQIRTRSCRLDRGAGAELSNIEPCLLLEQAGGDMEVRDCEANGGLNTNTVTVLSSRVLEEGEVVSNDIGVVDTTVQPTATSSSSSVETIEGNTVTMQSTVLKRTTENLRVVGDNTTLLNTSKNNPAIPVMVFTVIAAIIVNNCQSSSSITVNYRRQSPSSIVLNRNQSSSTIVVNHCQSSSSVTVVIVVNHCHHCMVVNHHRHQLVTVANHNCHRQSSIAIKPLSPPLSLLSSPSPL</sequence>
<evidence type="ECO:0000256" key="1">
    <source>
        <dbReference type="SAM" id="Phobius"/>
    </source>
</evidence>
<comment type="caution">
    <text evidence="2">The sequence shown here is derived from an EMBL/GenBank/DDBJ whole genome shotgun (WGS) entry which is preliminary data.</text>
</comment>
<dbReference type="Proteomes" id="UP001148838">
    <property type="component" value="Unassembled WGS sequence"/>
</dbReference>
<protein>
    <submittedName>
        <fullName evidence="2">Uncharacterized protein</fullName>
    </submittedName>
</protein>
<feature type="transmembrane region" description="Helical" evidence="1">
    <location>
        <begin position="127"/>
        <end position="149"/>
    </location>
</feature>
<organism evidence="2 3">
    <name type="scientific">Periplaneta americana</name>
    <name type="common">American cockroach</name>
    <name type="synonym">Blatta americana</name>
    <dbReference type="NCBI Taxonomy" id="6978"/>
    <lineage>
        <taxon>Eukaryota</taxon>
        <taxon>Metazoa</taxon>
        <taxon>Ecdysozoa</taxon>
        <taxon>Arthropoda</taxon>
        <taxon>Hexapoda</taxon>
        <taxon>Insecta</taxon>
        <taxon>Pterygota</taxon>
        <taxon>Neoptera</taxon>
        <taxon>Polyneoptera</taxon>
        <taxon>Dictyoptera</taxon>
        <taxon>Blattodea</taxon>
        <taxon>Blattoidea</taxon>
        <taxon>Blattidae</taxon>
        <taxon>Blattinae</taxon>
        <taxon>Periplaneta</taxon>
    </lineage>
</organism>